<evidence type="ECO:0000256" key="1">
    <source>
        <dbReference type="SAM" id="MobiDB-lite"/>
    </source>
</evidence>
<feature type="compositionally biased region" description="Polar residues" evidence="1">
    <location>
        <begin position="247"/>
        <end position="257"/>
    </location>
</feature>
<dbReference type="AlphaFoldDB" id="A0AAV6L8D4"/>
<dbReference type="InterPro" id="IPR025836">
    <property type="entry name" value="Zn_knuckle_CX2CX4HX4C"/>
</dbReference>
<evidence type="ECO:0000259" key="2">
    <source>
        <dbReference type="Pfam" id="PF14111"/>
    </source>
</evidence>
<dbReference type="Pfam" id="PF14392">
    <property type="entry name" value="zf-CCHC_4"/>
    <property type="match status" value="1"/>
</dbReference>
<organism evidence="4 5">
    <name type="scientific">Rhododendron griersonianum</name>
    <dbReference type="NCBI Taxonomy" id="479676"/>
    <lineage>
        <taxon>Eukaryota</taxon>
        <taxon>Viridiplantae</taxon>
        <taxon>Streptophyta</taxon>
        <taxon>Embryophyta</taxon>
        <taxon>Tracheophyta</taxon>
        <taxon>Spermatophyta</taxon>
        <taxon>Magnoliopsida</taxon>
        <taxon>eudicotyledons</taxon>
        <taxon>Gunneridae</taxon>
        <taxon>Pentapetalae</taxon>
        <taxon>asterids</taxon>
        <taxon>Ericales</taxon>
        <taxon>Ericaceae</taxon>
        <taxon>Ericoideae</taxon>
        <taxon>Rhodoreae</taxon>
        <taxon>Rhododendron</taxon>
    </lineage>
</organism>
<keyword evidence="5" id="KW-1185">Reference proteome</keyword>
<feature type="region of interest" description="Disordered" evidence="1">
    <location>
        <begin position="243"/>
        <end position="276"/>
    </location>
</feature>
<sequence length="448" mass="48963">MADEVVERIGNFHLSDEEDDVIPIADEVCKQVVVACSFSLMGKLLTSKRFNVMKMKESLRRAWGSPDNLTIVEVGDNLFHFRFANDSSLHRVLNGGPWNFDNHILALQPWEPGMKVDQVSFHSVSFWVQLWGLPFEFVNPVIGEIIGKRIGSFHAVDDRKVVGERGRFLRVRVGVPIDKPLKRGRYVTLGNGAKYWVDYKFERLNNFCHCCGSLLHEQGECGVKLSDEKNGVLKEGRFGQWMKANSGGRQQSGSKWETNGGRGVGENFRRASSPVSGSSGEGIFKLIGDKESAKIKEPKSRSGLIEIKDNDWISLNGEEIRMGELIPNPSGSHFGTSEARGGPLDPVKNSGLGSIGLGLEFQQGEAEIQVEQIVTEVNPLGLELPLLSVGVGTGPIVEGLESNLQEVAIHQLLDKENLGLTSPFSVGAVSSTVSRSSAGRGKKGKGPV</sequence>
<dbReference type="PANTHER" id="PTHR31286:SF167">
    <property type="entry name" value="OS09G0268800 PROTEIN"/>
    <property type="match status" value="1"/>
</dbReference>
<proteinExistence type="predicted"/>
<gene>
    <name evidence="4" type="ORF">RHGRI_004293</name>
</gene>
<dbReference type="Pfam" id="PF14111">
    <property type="entry name" value="DUF4283"/>
    <property type="match status" value="1"/>
</dbReference>
<evidence type="ECO:0000259" key="3">
    <source>
        <dbReference type="Pfam" id="PF14392"/>
    </source>
</evidence>
<dbReference type="Proteomes" id="UP000823749">
    <property type="component" value="Chromosome 2"/>
</dbReference>
<feature type="domain" description="DUF4283" evidence="2">
    <location>
        <begin position="36"/>
        <end position="117"/>
    </location>
</feature>
<evidence type="ECO:0000313" key="5">
    <source>
        <dbReference type="Proteomes" id="UP000823749"/>
    </source>
</evidence>
<evidence type="ECO:0008006" key="6">
    <source>
        <dbReference type="Google" id="ProtNLM"/>
    </source>
</evidence>
<dbReference type="EMBL" id="JACTNZ010000002">
    <property type="protein sequence ID" value="KAG5561217.1"/>
    <property type="molecule type" value="Genomic_DNA"/>
</dbReference>
<reference evidence="4" key="1">
    <citation type="submission" date="2020-08" db="EMBL/GenBank/DDBJ databases">
        <title>Plant Genome Project.</title>
        <authorList>
            <person name="Zhang R.-G."/>
        </authorList>
    </citation>
    <scope>NUCLEOTIDE SEQUENCE</scope>
    <source>
        <strain evidence="4">WSP0</strain>
        <tissue evidence="4">Leaf</tissue>
    </source>
</reference>
<dbReference type="InterPro" id="IPR040256">
    <property type="entry name" value="At4g02000-like"/>
</dbReference>
<accession>A0AAV6L8D4</accession>
<dbReference type="InterPro" id="IPR025558">
    <property type="entry name" value="DUF4283"/>
</dbReference>
<comment type="caution">
    <text evidence="4">The sequence shown here is derived from an EMBL/GenBank/DDBJ whole genome shotgun (WGS) entry which is preliminary data.</text>
</comment>
<protein>
    <recommendedName>
        <fullName evidence="6">DUF4283 domain-containing protein</fullName>
    </recommendedName>
</protein>
<feature type="domain" description="Zinc knuckle CX2CX4HX4C" evidence="3">
    <location>
        <begin position="177"/>
        <end position="221"/>
    </location>
</feature>
<dbReference type="PANTHER" id="PTHR31286">
    <property type="entry name" value="GLYCINE-RICH CELL WALL STRUCTURAL PROTEIN 1.8-LIKE"/>
    <property type="match status" value="1"/>
</dbReference>
<evidence type="ECO:0000313" key="4">
    <source>
        <dbReference type="EMBL" id="KAG5561217.1"/>
    </source>
</evidence>
<name>A0AAV6L8D4_9ERIC</name>